<keyword evidence="1" id="KW-0812">Transmembrane</keyword>
<sequence>MSRPLTADEKKSMAILFPIIAVAIILIFIFSSIKDKKESEELKKIAKTQIEVMFPKAAVSSVGEPDIREGHETASTLKKDTATVAVSFKVDGNNQLAYVWFQRIDNKEWHETDVRGLK</sequence>
<evidence type="ECO:0000256" key="1">
    <source>
        <dbReference type="SAM" id="Phobius"/>
    </source>
</evidence>
<name>A0A1V4HSR2_9BACL</name>
<organism evidence="2 3">
    <name type="scientific">Paenibacillus ferrarius</name>
    <dbReference type="NCBI Taxonomy" id="1469647"/>
    <lineage>
        <taxon>Bacteria</taxon>
        <taxon>Bacillati</taxon>
        <taxon>Bacillota</taxon>
        <taxon>Bacilli</taxon>
        <taxon>Bacillales</taxon>
        <taxon>Paenibacillaceae</taxon>
        <taxon>Paenibacillus</taxon>
    </lineage>
</organism>
<keyword evidence="3" id="KW-1185">Reference proteome</keyword>
<reference evidence="3" key="1">
    <citation type="submission" date="2016-07" db="EMBL/GenBank/DDBJ databases">
        <authorList>
            <person name="Florea S."/>
            <person name="Webb J.S."/>
            <person name="Jaromczyk J."/>
            <person name="Schardl C.L."/>
        </authorList>
    </citation>
    <scope>NUCLEOTIDE SEQUENCE [LARGE SCALE GENOMIC DNA]</scope>
    <source>
        <strain evidence="3">CY1</strain>
    </source>
</reference>
<proteinExistence type="predicted"/>
<evidence type="ECO:0000313" key="2">
    <source>
        <dbReference type="EMBL" id="OPH61828.1"/>
    </source>
</evidence>
<keyword evidence="1" id="KW-1133">Transmembrane helix</keyword>
<dbReference type="AlphaFoldDB" id="A0A1V4HSR2"/>
<dbReference type="STRING" id="1469647.BC351_00890"/>
<comment type="caution">
    <text evidence="2">The sequence shown here is derived from an EMBL/GenBank/DDBJ whole genome shotgun (WGS) entry which is preliminary data.</text>
</comment>
<gene>
    <name evidence="2" type="ORF">BC351_00890</name>
</gene>
<dbReference type="Proteomes" id="UP000190626">
    <property type="component" value="Unassembled WGS sequence"/>
</dbReference>
<keyword evidence="1" id="KW-0472">Membrane</keyword>
<dbReference type="RefSeq" id="WP_079408829.1">
    <property type="nucleotide sequence ID" value="NZ_MBTG01000001.1"/>
</dbReference>
<dbReference type="EMBL" id="MBTG01000001">
    <property type="protein sequence ID" value="OPH61828.1"/>
    <property type="molecule type" value="Genomic_DNA"/>
</dbReference>
<feature type="transmembrane region" description="Helical" evidence="1">
    <location>
        <begin position="12"/>
        <end position="33"/>
    </location>
</feature>
<evidence type="ECO:0000313" key="3">
    <source>
        <dbReference type="Proteomes" id="UP000190626"/>
    </source>
</evidence>
<accession>A0A1V4HSR2</accession>
<protein>
    <submittedName>
        <fullName evidence="2">Uncharacterized protein</fullName>
    </submittedName>
</protein>